<feature type="domain" description="Myb-like" evidence="8">
    <location>
        <begin position="462"/>
        <end position="526"/>
    </location>
</feature>
<dbReference type="OrthoDB" id="691673at2759"/>
<dbReference type="GO" id="GO:0006355">
    <property type="term" value="P:regulation of DNA-templated transcription"/>
    <property type="evidence" value="ECO:0007669"/>
    <property type="project" value="UniProtKB-ARBA"/>
</dbReference>
<feature type="region of interest" description="Disordered" evidence="7">
    <location>
        <begin position="211"/>
        <end position="232"/>
    </location>
</feature>
<evidence type="ECO:0000256" key="1">
    <source>
        <dbReference type="ARBA" id="ARBA00004123"/>
    </source>
</evidence>
<feature type="compositionally biased region" description="Low complexity" evidence="7">
    <location>
        <begin position="406"/>
        <end position="426"/>
    </location>
</feature>
<comment type="caution">
    <text evidence="9">The sequence shown here is derived from an EMBL/GenBank/DDBJ whole genome shotgun (WGS) entry which is preliminary data.</text>
</comment>
<feature type="region of interest" description="Disordered" evidence="7">
    <location>
        <begin position="451"/>
        <end position="471"/>
    </location>
</feature>
<feature type="compositionally biased region" description="Acidic residues" evidence="7">
    <location>
        <begin position="608"/>
        <end position="632"/>
    </location>
</feature>
<keyword evidence="4" id="KW-0238">DNA-binding</keyword>
<feature type="compositionally biased region" description="Gly residues" evidence="7">
    <location>
        <begin position="25"/>
        <end position="36"/>
    </location>
</feature>
<evidence type="ECO:0000256" key="7">
    <source>
        <dbReference type="SAM" id="MobiDB-lite"/>
    </source>
</evidence>
<dbReference type="FunFam" id="1.10.10.60:FF:000061">
    <property type="entry name" value="Trihelix transcription factor GT-2"/>
    <property type="match status" value="1"/>
</dbReference>
<feature type="region of interest" description="Disordered" evidence="7">
    <location>
        <begin position="264"/>
        <end position="284"/>
    </location>
</feature>
<feature type="region of interest" description="Disordered" evidence="7">
    <location>
        <begin position="371"/>
        <end position="438"/>
    </location>
</feature>
<feature type="compositionally biased region" description="Low complexity" evidence="7">
    <location>
        <begin position="37"/>
        <end position="46"/>
    </location>
</feature>
<feature type="compositionally biased region" description="Pro residues" evidence="7">
    <location>
        <begin position="221"/>
        <end position="232"/>
    </location>
</feature>
<feature type="domain" description="Myb-like" evidence="8">
    <location>
        <begin position="60"/>
        <end position="124"/>
    </location>
</feature>
<feature type="region of interest" description="Disordered" evidence="7">
    <location>
        <begin position="154"/>
        <end position="180"/>
    </location>
</feature>
<evidence type="ECO:0000256" key="5">
    <source>
        <dbReference type="ARBA" id="ARBA00023163"/>
    </source>
</evidence>
<keyword evidence="3" id="KW-0805">Transcription regulation</keyword>
<sequence length="651" mass="72067">MLGVTAMLGGDGAAAAAAGAEGRESGGNGGGGGGEAAGVAGTSSGGFSEEDKLLRMEESERNSGGNRWPRQETLALLQIRSDMDVAFRDSSLKGPLWDEVSRKLAELGYKRSAKKCKEKFENVYKYHRRTKEGRSSKSDGKTYRFFDQLEALENQAPPSLPPQPLPPPQPRPQSQPVTSATPVAVAMPATAHPPVVTHVFTVPSMSNLNPTTIVSQSPMSINPPPSSNPLPSLPPPVIASPISYSYQTAINPPSQIKIPVDIGSISTSSSTSSDEEPERRGRRKRKWGDFFQRLMTEVVEKQEEMQKKFLETLDRRERERVAREEAWRGQEMARMNREHELLVHERSVAAAKDAAVIQFLQKISDGQQQIPNAPQMQESNPAPPAPPPQPQQLPPQPAQPQPPAAPRQTVLHPPLQPQPQSQLVLQPTPPPQSQLQPQPLHVQTPVKGMEVVKTDNGGGESHTPTSSSRWPKAEVEALIRLRTNMDTKYQENVPKGPLWEEISAAMRRIGYDRNSKRCKEKWENINKYFKKVKESNKKRPEDSKTCPYFQQLDELYREKAKNENNNNNNNNSAGFNAAGSNAFGAKPAESVPGAPIMVQPEQQYRPNEDEDSQNIEEDEGEEEEDDDDDEAGGYEVVPNRGHLIQWAQQLE</sequence>
<feature type="compositionally biased region" description="Low complexity" evidence="7">
    <location>
        <begin position="563"/>
        <end position="586"/>
    </location>
</feature>
<evidence type="ECO:0000256" key="6">
    <source>
        <dbReference type="ARBA" id="ARBA00023242"/>
    </source>
</evidence>
<feature type="non-terminal residue" evidence="9">
    <location>
        <position position="1"/>
    </location>
</feature>
<keyword evidence="5" id="KW-0804">Transcription</keyword>
<dbReference type="InterPro" id="IPR001005">
    <property type="entry name" value="SANT/Myb"/>
</dbReference>
<accession>A0A6A4KEE7</accession>
<name>A0A6A4KEE7_9ERIC</name>
<feature type="region of interest" description="Disordered" evidence="7">
    <location>
        <begin position="13"/>
        <end position="71"/>
    </location>
</feature>
<dbReference type="SMART" id="SM00717">
    <property type="entry name" value="SANT"/>
    <property type="match status" value="2"/>
</dbReference>
<dbReference type="Pfam" id="PF13837">
    <property type="entry name" value="Myb_DNA-bind_4"/>
    <property type="match status" value="2"/>
</dbReference>
<evidence type="ECO:0000256" key="3">
    <source>
        <dbReference type="ARBA" id="ARBA00023015"/>
    </source>
</evidence>
<evidence type="ECO:0000313" key="9">
    <source>
        <dbReference type="EMBL" id="KAE9446553.1"/>
    </source>
</evidence>
<dbReference type="PANTHER" id="PTHR21654">
    <property type="entry name" value="FI21293P1"/>
    <property type="match status" value="1"/>
</dbReference>
<dbReference type="PANTHER" id="PTHR21654:SF59">
    <property type="entry name" value="TRIHELIX TRANSCRIPTION FACTOR DF1"/>
    <property type="match status" value="1"/>
</dbReference>
<reference evidence="9 10" key="1">
    <citation type="journal article" date="2019" name="Genome Biol. Evol.">
        <title>The Rhododendron genome and chromosomal organization provide insight into shared whole-genome duplications across the heath family (Ericaceae).</title>
        <authorList>
            <person name="Soza V.L."/>
            <person name="Lindsley D."/>
            <person name="Waalkes A."/>
            <person name="Ramage E."/>
            <person name="Patwardhan R.P."/>
            <person name="Burton J.N."/>
            <person name="Adey A."/>
            <person name="Kumar A."/>
            <person name="Qiu R."/>
            <person name="Shendure J."/>
            <person name="Hall B."/>
        </authorList>
    </citation>
    <scope>NUCLEOTIDE SEQUENCE [LARGE SCALE GENOMIC DNA]</scope>
    <source>
        <strain evidence="9">RSF 1966-606</strain>
    </source>
</reference>
<feature type="compositionally biased region" description="Pro residues" evidence="7">
    <location>
        <begin position="158"/>
        <end position="173"/>
    </location>
</feature>
<evidence type="ECO:0000256" key="4">
    <source>
        <dbReference type="ARBA" id="ARBA00023125"/>
    </source>
</evidence>
<dbReference type="FunFam" id="1.10.10.60:FF:000092">
    <property type="entry name" value="Trihelix transcription factor GT-2"/>
    <property type="match status" value="1"/>
</dbReference>
<feature type="compositionally biased region" description="Polar residues" evidence="7">
    <location>
        <begin position="371"/>
        <end position="380"/>
    </location>
</feature>
<dbReference type="InterPro" id="IPR044822">
    <property type="entry name" value="Myb_DNA-bind_4"/>
</dbReference>
<evidence type="ECO:0000259" key="8">
    <source>
        <dbReference type="PROSITE" id="PS50090"/>
    </source>
</evidence>
<protein>
    <recommendedName>
        <fullName evidence="8">Myb-like domain-containing protein</fullName>
    </recommendedName>
</protein>
<comment type="subcellular location">
    <subcellularLocation>
        <location evidence="1">Nucleus</location>
    </subcellularLocation>
</comment>
<dbReference type="AlphaFoldDB" id="A0A6A4KEE7"/>
<organism evidence="9 10">
    <name type="scientific">Rhododendron williamsianum</name>
    <dbReference type="NCBI Taxonomy" id="262921"/>
    <lineage>
        <taxon>Eukaryota</taxon>
        <taxon>Viridiplantae</taxon>
        <taxon>Streptophyta</taxon>
        <taxon>Embryophyta</taxon>
        <taxon>Tracheophyta</taxon>
        <taxon>Spermatophyta</taxon>
        <taxon>Magnoliopsida</taxon>
        <taxon>eudicotyledons</taxon>
        <taxon>Gunneridae</taxon>
        <taxon>Pentapetalae</taxon>
        <taxon>asterids</taxon>
        <taxon>Ericales</taxon>
        <taxon>Ericaceae</taxon>
        <taxon>Ericoideae</taxon>
        <taxon>Rhodoreae</taxon>
        <taxon>Rhododendron</taxon>
    </lineage>
</organism>
<dbReference type="GO" id="GO:0003677">
    <property type="term" value="F:DNA binding"/>
    <property type="evidence" value="ECO:0007669"/>
    <property type="project" value="UniProtKB-KW"/>
</dbReference>
<gene>
    <name evidence="9" type="ORF">C3L33_21546</name>
</gene>
<feature type="compositionally biased region" description="Basic and acidic residues" evidence="7">
    <location>
        <begin position="49"/>
        <end position="61"/>
    </location>
</feature>
<dbReference type="CDD" id="cd12203">
    <property type="entry name" value="GT1"/>
    <property type="match status" value="2"/>
</dbReference>
<evidence type="ECO:0000256" key="2">
    <source>
        <dbReference type="ARBA" id="ARBA00022737"/>
    </source>
</evidence>
<dbReference type="Gene3D" id="1.10.10.60">
    <property type="entry name" value="Homeodomain-like"/>
    <property type="match status" value="2"/>
</dbReference>
<feature type="compositionally biased region" description="Pro residues" evidence="7">
    <location>
        <begin position="381"/>
        <end position="405"/>
    </location>
</feature>
<dbReference type="EMBL" id="QEFC01003747">
    <property type="protein sequence ID" value="KAE9446553.1"/>
    <property type="molecule type" value="Genomic_DNA"/>
</dbReference>
<dbReference type="Proteomes" id="UP000428333">
    <property type="component" value="Linkage Group LG13"/>
</dbReference>
<keyword evidence="2" id="KW-0677">Repeat</keyword>
<dbReference type="GO" id="GO:0005634">
    <property type="term" value="C:nucleus"/>
    <property type="evidence" value="ECO:0007669"/>
    <property type="project" value="UniProtKB-SubCell"/>
</dbReference>
<dbReference type="PROSITE" id="PS50090">
    <property type="entry name" value="MYB_LIKE"/>
    <property type="match status" value="2"/>
</dbReference>
<evidence type="ECO:0000313" key="10">
    <source>
        <dbReference type="Proteomes" id="UP000428333"/>
    </source>
</evidence>
<proteinExistence type="predicted"/>
<keyword evidence="6" id="KW-0539">Nucleus</keyword>
<keyword evidence="10" id="KW-1185">Reference proteome</keyword>
<feature type="region of interest" description="Disordered" evidence="7">
    <location>
        <begin position="562"/>
        <end position="651"/>
    </location>
</feature>